<keyword evidence="1" id="KW-0547">Nucleotide-binding</keyword>
<dbReference type="PROSITE" id="PS51192">
    <property type="entry name" value="HELICASE_ATP_BIND_1"/>
    <property type="match status" value="1"/>
</dbReference>
<dbReference type="GO" id="GO:0032042">
    <property type="term" value="P:mitochondrial DNA metabolic process"/>
    <property type="evidence" value="ECO:0007669"/>
    <property type="project" value="TreeGrafter"/>
</dbReference>
<dbReference type="GO" id="GO:0036121">
    <property type="term" value="F:double-stranded DNA helicase activity"/>
    <property type="evidence" value="ECO:0007669"/>
    <property type="project" value="TreeGrafter"/>
</dbReference>
<dbReference type="GO" id="GO:0070125">
    <property type="term" value="P:mitochondrial translational elongation"/>
    <property type="evidence" value="ECO:0007669"/>
    <property type="project" value="TreeGrafter"/>
</dbReference>
<dbReference type="VEuPathDB" id="FungiDB:PV09_06455"/>
<gene>
    <name evidence="4" type="ORF">PV09_06455</name>
</gene>
<evidence type="ECO:0000313" key="4">
    <source>
        <dbReference type="EMBL" id="KIW02308.1"/>
    </source>
</evidence>
<dbReference type="HOGENOM" id="CLU_014765_0_0_1"/>
<dbReference type="InterPro" id="IPR014001">
    <property type="entry name" value="Helicase_ATP-bd"/>
</dbReference>
<keyword evidence="5" id="KW-1185">Reference proteome</keyword>
<keyword evidence="1" id="KW-0378">Hydrolase</keyword>
<dbReference type="PROSITE" id="PS51194">
    <property type="entry name" value="HELICASE_CTER"/>
    <property type="match status" value="1"/>
</dbReference>
<dbReference type="SMART" id="SM00487">
    <property type="entry name" value="DEXDc"/>
    <property type="match status" value="1"/>
</dbReference>
<keyword evidence="1" id="KW-0347">Helicase</keyword>
<name>A0A0D2A6D4_9PEZI</name>
<dbReference type="PANTHER" id="PTHR47396:SF1">
    <property type="entry name" value="ATP-DEPENDENT HELICASE IRC3-RELATED"/>
    <property type="match status" value="1"/>
</dbReference>
<protein>
    <submittedName>
        <fullName evidence="4">Uncharacterized protein</fullName>
    </submittedName>
</protein>
<dbReference type="GO" id="GO:0000403">
    <property type="term" value="F:Y-form DNA binding"/>
    <property type="evidence" value="ECO:0007669"/>
    <property type="project" value="TreeGrafter"/>
</dbReference>
<evidence type="ECO:0000259" key="2">
    <source>
        <dbReference type="PROSITE" id="PS51192"/>
    </source>
</evidence>
<dbReference type="EMBL" id="KN847550">
    <property type="protein sequence ID" value="KIW02308.1"/>
    <property type="molecule type" value="Genomic_DNA"/>
</dbReference>
<dbReference type="GO" id="GO:0016787">
    <property type="term" value="F:hydrolase activity"/>
    <property type="evidence" value="ECO:0007669"/>
    <property type="project" value="InterPro"/>
</dbReference>
<dbReference type="Pfam" id="PF04851">
    <property type="entry name" value="ResIII"/>
    <property type="match status" value="1"/>
</dbReference>
<organism evidence="4 5">
    <name type="scientific">Verruconis gallopava</name>
    <dbReference type="NCBI Taxonomy" id="253628"/>
    <lineage>
        <taxon>Eukaryota</taxon>
        <taxon>Fungi</taxon>
        <taxon>Dikarya</taxon>
        <taxon>Ascomycota</taxon>
        <taxon>Pezizomycotina</taxon>
        <taxon>Dothideomycetes</taxon>
        <taxon>Pleosporomycetidae</taxon>
        <taxon>Venturiales</taxon>
        <taxon>Sympoventuriaceae</taxon>
        <taxon>Verruconis</taxon>
    </lineage>
</organism>
<dbReference type="FunCoup" id="A0A0D2A6D4">
    <property type="interactions" value="15"/>
</dbReference>
<dbReference type="InterPro" id="IPR050742">
    <property type="entry name" value="Helicase_Restrict-Modif_Enz"/>
</dbReference>
<dbReference type="GO" id="GO:0005759">
    <property type="term" value="C:mitochondrial matrix"/>
    <property type="evidence" value="ECO:0007669"/>
    <property type="project" value="TreeGrafter"/>
</dbReference>
<accession>A0A0D2A6D4</accession>
<dbReference type="RefSeq" id="XP_016212177.1">
    <property type="nucleotide sequence ID" value="XM_016360095.1"/>
</dbReference>
<dbReference type="InterPro" id="IPR027417">
    <property type="entry name" value="P-loop_NTPase"/>
</dbReference>
<dbReference type="InterPro" id="IPR001650">
    <property type="entry name" value="Helicase_C-like"/>
</dbReference>
<dbReference type="InterPro" id="IPR006935">
    <property type="entry name" value="Helicase/UvrB_N"/>
</dbReference>
<dbReference type="CDD" id="cd18032">
    <property type="entry name" value="DEXHc_RE_I_III_res"/>
    <property type="match status" value="1"/>
</dbReference>
<feature type="domain" description="Helicase ATP-binding" evidence="2">
    <location>
        <begin position="56"/>
        <end position="219"/>
    </location>
</feature>
<dbReference type="CDD" id="cd18799">
    <property type="entry name" value="SF2_C_EcoAI-like"/>
    <property type="match status" value="1"/>
</dbReference>
<dbReference type="AlphaFoldDB" id="A0A0D2A6D4"/>
<sequence>MLFAQLGVRLSRTRLHAKFIQLRCYTSTCAPAAALDTRPAIKLRPYQEESIQAVLSHIDRGHRRLGLSLATGSGKTVVFTQLIERVPSPNARATQTLVLAHRRELVEQAYRHSALLYPDKWIEIELGKSHASGMADITVASLQSITSKDRLKKFDPSRFKLVLVDEAHHIVAPKYLEILEYFGLRRGSSDSPVLVGVSATMSRFDGLKLGAAIDHIVYHKDYIDMIKENWLSNVLFTTVAIRADLTKVKSGVGGDFQTASLSKAVSTPENNEATYLAWLERAAGRQSTLIFCVDVRHIHDLTATFRRHGVEAKFVTGETPAKTRSDILEGFKNREYPVLLNCGVFTEGTDIPNVDCVVLARPTKSRNLLVQMIGRGTRLFEGKENCHVIDMVSSLKTGIVTTPTLFGLDPDEIVKEASIADMKERKDRLEKEASALADHANNSPNQLVPMSLDGTMTFTDYDSVEDLIEDTSGEQHIRTISPYAWVQVDDRRYILTARNGSYITIATDDDPNSKGGETMYLIEYTAKLPVHVVKKSPFARPRVIASAKSFTDAVHAADSFATETFEYVFIAKNQSWRRKEASEAQLSFLNKFRDEGNQLQPGDVTKGQAMDMITKIKFGAKGRYKRMVAGKQKIIREQETLRRQLDRIRLREHVKVGPVNDEPE</sequence>
<proteinExistence type="predicted"/>
<dbReference type="GO" id="GO:0061749">
    <property type="term" value="F:forked DNA-dependent helicase activity"/>
    <property type="evidence" value="ECO:0007669"/>
    <property type="project" value="TreeGrafter"/>
</dbReference>
<dbReference type="Gene3D" id="3.40.50.300">
    <property type="entry name" value="P-loop containing nucleotide triphosphate hydrolases"/>
    <property type="match status" value="2"/>
</dbReference>
<dbReference type="Proteomes" id="UP000053259">
    <property type="component" value="Unassembled WGS sequence"/>
</dbReference>
<dbReference type="SMART" id="SM00490">
    <property type="entry name" value="HELICc"/>
    <property type="match status" value="1"/>
</dbReference>
<dbReference type="Pfam" id="PF00271">
    <property type="entry name" value="Helicase_C"/>
    <property type="match status" value="1"/>
</dbReference>
<feature type="domain" description="Helicase C-terminal" evidence="3">
    <location>
        <begin position="271"/>
        <end position="430"/>
    </location>
</feature>
<keyword evidence="1" id="KW-0067">ATP-binding</keyword>
<dbReference type="STRING" id="253628.A0A0D2A6D4"/>
<dbReference type="SUPFAM" id="SSF52540">
    <property type="entry name" value="P-loop containing nucleoside triphosphate hydrolases"/>
    <property type="match status" value="1"/>
</dbReference>
<evidence type="ECO:0000259" key="3">
    <source>
        <dbReference type="PROSITE" id="PS51194"/>
    </source>
</evidence>
<dbReference type="OrthoDB" id="16911at2759"/>
<reference evidence="4 5" key="1">
    <citation type="submission" date="2015-01" db="EMBL/GenBank/DDBJ databases">
        <title>The Genome Sequence of Ochroconis gallopava CBS43764.</title>
        <authorList>
            <consortium name="The Broad Institute Genomics Platform"/>
            <person name="Cuomo C."/>
            <person name="de Hoog S."/>
            <person name="Gorbushina A."/>
            <person name="Stielow B."/>
            <person name="Teixiera M."/>
            <person name="Abouelleil A."/>
            <person name="Chapman S.B."/>
            <person name="Priest M."/>
            <person name="Young S.K."/>
            <person name="Wortman J."/>
            <person name="Nusbaum C."/>
            <person name="Birren B."/>
        </authorList>
    </citation>
    <scope>NUCLEOTIDE SEQUENCE [LARGE SCALE GENOMIC DNA]</scope>
    <source>
        <strain evidence="4 5">CBS 43764</strain>
    </source>
</reference>
<dbReference type="GeneID" id="27314428"/>
<dbReference type="GO" id="GO:0005524">
    <property type="term" value="F:ATP binding"/>
    <property type="evidence" value="ECO:0007669"/>
    <property type="project" value="InterPro"/>
</dbReference>
<evidence type="ECO:0000256" key="1">
    <source>
        <dbReference type="ARBA" id="ARBA00022806"/>
    </source>
</evidence>
<dbReference type="InParanoid" id="A0A0D2A6D4"/>
<evidence type="ECO:0000313" key="5">
    <source>
        <dbReference type="Proteomes" id="UP000053259"/>
    </source>
</evidence>
<dbReference type="PANTHER" id="PTHR47396">
    <property type="entry name" value="TYPE I RESTRICTION ENZYME ECOKI R PROTEIN"/>
    <property type="match status" value="1"/>
</dbReference>